<dbReference type="SUPFAM" id="SSF52540">
    <property type="entry name" value="P-loop containing nucleoside triphosphate hydrolases"/>
    <property type="match status" value="1"/>
</dbReference>
<feature type="domain" description="AAA+ ATPase" evidence="4">
    <location>
        <begin position="416"/>
        <end position="551"/>
    </location>
</feature>
<dbReference type="InterPro" id="IPR003593">
    <property type="entry name" value="AAA+_ATPase"/>
</dbReference>
<sequence>MDTQIRNLKTFINLNLSNLEIIKKEIEDLESKTPQPYLILETLLDILQNRKLPKEIEIFLLEKAAHICEKLYEFSKASKLYKKLFLLSSSPKYLDQIEKIKTLKIFERLKNVLKRTNLSLDDLLKIYYQSLETNKSIEAILIENFKIPKKEILNSIKNFYQIPVFEIADLKKFKKVSQVLNIKKDFFLTTLCIPFQAKNIIYLVCYNPEDVETIEKVKRILQIPSTDVQLAFALKEDLVEAIEIYYSSISPYISEFDFEVEPAEEREEEIEEEALIDSAIVQLVNKIIEEAYKMRASDIHWESLTGKKGMQVRFRVDGECFQYTTIPEHQKRPVISRIKIMANLDIAERRLPQDGKIKFKTKDGKTFEIRVATVPTIENNEDVVMRILGGIEFRNLEELDLTEENYRNFKRILDYPYGLILVVGPTGSGKTTTLHAALKYLNNPNKKIWTAEDPVEIVQEGLRQVQVNPKIGLTFARVFRSFLRADPDIIMIGETRDQETAHTLIEASLTGHLVLTTLHTNSAPETITRLLNMGIDPYNFADALLGILAQRLTKKLCQKCKKPYKPDKNEIERLKREYGYHPVKPLTDELIEKATFFEPVGCSECNYTGFKGRFAIHELLIPDDELKLLIIKNAPANEIRDVAMQKGMLTLKQDGILKVLKGETTLKQILAVTVR</sequence>
<dbReference type="InterPro" id="IPR007831">
    <property type="entry name" value="T2SS_GspE_N"/>
</dbReference>
<dbReference type="PANTHER" id="PTHR30258">
    <property type="entry name" value="TYPE II SECRETION SYSTEM PROTEIN GSPE-RELATED"/>
    <property type="match status" value="1"/>
</dbReference>
<organism evidence="5 6">
    <name type="scientific">Thermodesulfobacterium geofontis</name>
    <dbReference type="NCBI Taxonomy" id="1295609"/>
    <lineage>
        <taxon>Bacteria</taxon>
        <taxon>Pseudomonadati</taxon>
        <taxon>Thermodesulfobacteriota</taxon>
        <taxon>Thermodesulfobacteria</taxon>
        <taxon>Thermodesulfobacteriales</taxon>
        <taxon>Thermodesulfobacteriaceae</taxon>
        <taxon>Thermodesulfobacterium</taxon>
    </lineage>
</organism>
<dbReference type="InterPro" id="IPR001482">
    <property type="entry name" value="T2SS/T4SS_dom"/>
</dbReference>
<proteinExistence type="inferred from homology"/>
<dbReference type="Pfam" id="PF05157">
    <property type="entry name" value="MshEN"/>
    <property type="match status" value="1"/>
</dbReference>
<dbReference type="CDD" id="cd01129">
    <property type="entry name" value="PulE-GspE-like"/>
    <property type="match status" value="1"/>
</dbReference>
<dbReference type="InterPro" id="IPR037257">
    <property type="entry name" value="T2SS_E_N_sf"/>
</dbReference>
<dbReference type="Proteomes" id="UP000235460">
    <property type="component" value="Unassembled WGS sequence"/>
</dbReference>
<evidence type="ECO:0000259" key="4">
    <source>
        <dbReference type="SMART" id="SM00382"/>
    </source>
</evidence>
<dbReference type="PANTHER" id="PTHR30258:SF1">
    <property type="entry name" value="PROTEIN TRANSPORT PROTEIN HOFB HOMOLOG"/>
    <property type="match status" value="1"/>
</dbReference>
<evidence type="ECO:0000256" key="1">
    <source>
        <dbReference type="ARBA" id="ARBA00006611"/>
    </source>
</evidence>
<dbReference type="GO" id="GO:0005886">
    <property type="term" value="C:plasma membrane"/>
    <property type="evidence" value="ECO:0007669"/>
    <property type="project" value="TreeGrafter"/>
</dbReference>
<dbReference type="GO" id="GO:0005524">
    <property type="term" value="F:ATP binding"/>
    <property type="evidence" value="ECO:0007669"/>
    <property type="project" value="UniProtKB-KW"/>
</dbReference>
<keyword evidence="3" id="KW-0067">ATP-binding</keyword>
<dbReference type="SMART" id="SM00382">
    <property type="entry name" value="AAA"/>
    <property type="match status" value="1"/>
</dbReference>
<dbReference type="Pfam" id="PF00437">
    <property type="entry name" value="T2SSE"/>
    <property type="match status" value="1"/>
</dbReference>
<dbReference type="Gene3D" id="3.40.50.300">
    <property type="entry name" value="P-loop containing nucleotide triphosphate hydrolases"/>
    <property type="match status" value="1"/>
</dbReference>
<evidence type="ECO:0000313" key="5">
    <source>
        <dbReference type="EMBL" id="PMP69090.1"/>
    </source>
</evidence>
<name>A0A2N7PQB5_9BACT</name>
<gene>
    <name evidence="5" type="ORF">C0190_00580</name>
</gene>
<reference evidence="5 6" key="1">
    <citation type="submission" date="2018-01" db="EMBL/GenBank/DDBJ databases">
        <title>Metagenomic assembled genomes from two thermal pools in the Uzon Caldera, Kamchatka, Russia.</title>
        <authorList>
            <person name="Wilkins L."/>
            <person name="Ettinger C."/>
        </authorList>
    </citation>
    <scope>NUCLEOTIDE SEQUENCE [LARGE SCALE GENOMIC DNA]</scope>
    <source>
        <strain evidence="5">ZAV-08</strain>
    </source>
</reference>
<dbReference type="InterPro" id="IPR027417">
    <property type="entry name" value="P-loop_NTPase"/>
</dbReference>
<comment type="caution">
    <text evidence="5">The sequence shown here is derived from an EMBL/GenBank/DDBJ whole genome shotgun (WGS) entry which is preliminary data.</text>
</comment>
<accession>A0A2N7PQB5</accession>
<evidence type="ECO:0000256" key="3">
    <source>
        <dbReference type="ARBA" id="ARBA00022840"/>
    </source>
</evidence>
<keyword evidence="2" id="KW-0547">Nucleotide-binding</keyword>
<dbReference type="EMBL" id="PNIK01000007">
    <property type="protein sequence ID" value="PMP69090.1"/>
    <property type="molecule type" value="Genomic_DNA"/>
</dbReference>
<comment type="similarity">
    <text evidence="1">Belongs to the GSP E family.</text>
</comment>
<evidence type="ECO:0000313" key="6">
    <source>
        <dbReference type="Proteomes" id="UP000235460"/>
    </source>
</evidence>
<dbReference type="Gene3D" id="3.30.450.90">
    <property type="match status" value="1"/>
</dbReference>
<dbReference type="GO" id="GO:0016887">
    <property type="term" value="F:ATP hydrolysis activity"/>
    <property type="evidence" value="ECO:0007669"/>
    <property type="project" value="TreeGrafter"/>
</dbReference>
<protein>
    <submittedName>
        <fullName evidence="5">Type II secretion system protein E</fullName>
    </submittedName>
</protein>
<dbReference type="SUPFAM" id="SSF160246">
    <property type="entry name" value="EspE N-terminal domain-like"/>
    <property type="match status" value="1"/>
</dbReference>
<evidence type="ECO:0000256" key="2">
    <source>
        <dbReference type="ARBA" id="ARBA00022741"/>
    </source>
</evidence>
<dbReference type="AlphaFoldDB" id="A0A2N7PQB5"/>